<protein>
    <submittedName>
        <fullName evidence="1">Uncharacterized protein</fullName>
    </submittedName>
</protein>
<keyword evidence="2" id="KW-1185">Reference proteome</keyword>
<gene>
    <name evidence="1" type="ORF">SAMN04488103_101554</name>
</gene>
<dbReference type="RefSeq" id="WP_091296404.1">
    <property type="nucleotide sequence ID" value="NZ_FOCE01000001.1"/>
</dbReference>
<reference evidence="1 2" key="1">
    <citation type="submission" date="2016-10" db="EMBL/GenBank/DDBJ databases">
        <authorList>
            <person name="de Groot N.N."/>
        </authorList>
    </citation>
    <scope>NUCLEOTIDE SEQUENCE [LARGE SCALE GENOMIC DNA]</scope>
    <source>
        <strain evidence="1 2">DSM 3857</strain>
    </source>
</reference>
<dbReference type="Proteomes" id="UP000198761">
    <property type="component" value="Unassembled WGS sequence"/>
</dbReference>
<dbReference type="EMBL" id="FOCE01000001">
    <property type="protein sequence ID" value="SEM58647.1"/>
    <property type="molecule type" value="Genomic_DNA"/>
</dbReference>
<accession>A0A1H7ZMG5</accession>
<dbReference type="OrthoDB" id="7401736at2"/>
<dbReference type="STRING" id="933059.SAMN04488103_101554"/>
<proteinExistence type="predicted"/>
<sequence>MQITVTFDRPEDEGPRSGPISVGWFLTSDKGAVLYDAPERVSFRQTNKAHAKSASRCPGVIQLESRYFMVKCPFDIHIGFGRDDKGKAVLINRAGAASTIRGNKLGEVLTLVNEAEWRYPDRPTVQLATPYCFIADEMVYVTQLSAFMHYRKDPLPGTIFGGRFPINVWPRPLMWAFEWHEPEKDIILKRGEPLFYCQFEGEGPDRPVQVVEAERTPELQKYLDQIGGVVNYVNQTFSLFKAAEALRPAKLLTRKES</sequence>
<evidence type="ECO:0000313" key="1">
    <source>
        <dbReference type="EMBL" id="SEM58647.1"/>
    </source>
</evidence>
<organism evidence="1 2">
    <name type="scientific">Gemmobacter aquatilis</name>
    <dbReference type="NCBI Taxonomy" id="933059"/>
    <lineage>
        <taxon>Bacteria</taxon>
        <taxon>Pseudomonadati</taxon>
        <taxon>Pseudomonadota</taxon>
        <taxon>Alphaproteobacteria</taxon>
        <taxon>Rhodobacterales</taxon>
        <taxon>Paracoccaceae</taxon>
        <taxon>Gemmobacter</taxon>
    </lineage>
</organism>
<name>A0A1H7ZMG5_9RHOB</name>
<evidence type="ECO:0000313" key="2">
    <source>
        <dbReference type="Proteomes" id="UP000198761"/>
    </source>
</evidence>
<dbReference type="AlphaFoldDB" id="A0A1H7ZMG5"/>